<protein>
    <submittedName>
        <fullName evidence="2">Gag protein, putative</fullName>
    </submittedName>
</protein>
<dbReference type="AlphaFoldDB" id="A8NPB2"/>
<sequence length="90" mass="10644">MERILRQLEAIGENVEQPTIETIIESKLPNWILNQVYQQKEEDGQWSVTKLRQLLRKTINRNDQQIRGTASAEKNQLNQENPNWSTNKKQ</sequence>
<dbReference type="EMBL" id="DS237737">
    <property type="protein sequence ID" value="EDP38322.1"/>
    <property type="molecule type" value="Genomic_DNA"/>
</dbReference>
<feature type="region of interest" description="Disordered" evidence="1">
    <location>
        <begin position="65"/>
        <end position="90"/>
    </location>
</feature>
<name>A8NPB2_BRUMA</name>
<proteinExistence type="predicted"/>
<evidence type="ECO:0000256" key="1">
    <source>
        <dbReference type="SAM" id="MobiDB-lite"/>
    </source>
</evidence>
<organism evidence="2">
    <name type="scientific">Brugia malayi</name>
    <name type="common">Filarial nematode worm</name>
    <dbReference type="NCBI Taxonomy" id="6279"/>
    <lineage>
        <taxon>Eukaryota</taxon>
        <taxon>Metazoa</taxon>
        <taxon>Ecdysozoa</taxon>
        <taxon>Nematoda</taxon>
        <taxon>Chromadorea</taxon>
        <taxon>Rhabditida</taxon>
        <taxon>Spirurina</taxon>
        <taxon>Spiruromorpha</taxon>
        <taxon>Filarioidea</taxon>
        <taxon>Onchocercidae</taxon>
        <taxon>Brugia</taxon>
    </lineage>
</organism>
<reference evidence="2" key="1">
    <citation type="journal article" date="2007" name="Science">
        <title>Draft genome of the filarial nematode parasite Brugia malayi.</title>
        <authorList>
            <person name="Ghedin E."/>
            <person name="Wang S."/>
            <person name="Spiro D."/>
            <person name="Caler E."/>
            <person name="Zhao Q."/>
            <person name="Crabtree J."/>
            <person name="Allen J.E."/>
            <person name="Delcher A.L."/>
            <person name="Guiliano D.B."/>
            <person name="Miranda-Saavedra D."/>
            <person name="Angiuoli S.V."/>
            <person name="Creasy T."/>
            <person name="Amedeo P."/>
            <person name="Haas B."/>
            <person name="El-Sayed N.M."/>
            <person name="Wortman J.R."/>
            <person name="Feldblyum T."/>
            <person name="Tallon L."/>
            <person name="Schatz M."/>
            <person name="Shumway M."/>
            <person name="Koo H."/>
            <person name="Salzberg S.L."/>
            <person name="Schobel S."/>
            <person name="Pertea M."/>
            <person name="Pop M."/>
            <person name="White O."/>
            <person name="Barton G.J."/>
            <person name="Carlow C.K."/>
            <person name="Crawford M.J."/>
            <person name="Daub J."/>
            <person name="Dimmic M.W."/>
            <person name="Estes C.F."/>
            <person name="Foster J.M."/>
            <person name="Ganatra M."/>
            <person name="Gregory W.F."/>
            <person name="Johnson N.M."/>
            <person name="Jin J."/>
            <person name="Komuniecki R."/>
            <person name="Korf I."/>
            <person name="Kumar S."/>
            <person name="Laney S."/>
            <person name="Li B.W."/>
            <person name="Li W."/>
            <person name="Lindblom T.H."/>
            <person name="Lustigman S."/>
            <person name="Ma D."/>
            <person name="Maina C.V."/>
            <person name="Martin D.M."/>
            <person name="McCarter J.P."/>
            <person name="McReynolds L."/>
            <person name="Mitreva M."/>
            <person name="Nutman T.B."/>
            <person name="Parkinson J."/>
            <person name="Peregrin-Alvarez J.M."/>
            <person name="Poole C."/>
            <person name="Ren Q."/>
            <person name="Saunders L."/>
            <person name="Sluder A.E."/>
            <person name="Smith K."/>
            <person name="Stanke M."/>
            <person name="Unnasch T.R."/>
            <person name="Ware J."/>
            <person name="Wei A.D."/>
            <person name="Weil G."/>
            <person name="Williams D.J."/>
            <person name="Zhang Y."/>
            <person name="Williams S.A."/>
            <person name="Fraser-Liggett C."/>
            <person name="Slatko B."/>
            <person name="Blaxter M.L."/>
            <person name="Scott A.L."/>
        </authorList>
    </citation>
    <scope>NUCLEOTIDE SEQUENCE [LARGE SCALE GENOMIC DNA]</scope>
</reference>
<gene>
    <name evidence="2" type="ORF">Bm1_06860</name>
</gene>
<accession>A8NPB2</accession>
<evidence type="ECO:0000313" key="2">
    <source>
        <dbReference type="EMBL" id="EDP38322.1"/>
    </source>
</evidence>